<dbReference type="Proteomes" id="UP001207830">
    <property type="component" value="Unassembled WGS sequence"/>
</dbReference>
<evidence type="ECO:0000313" key="2">
    <source>
        <dbReference type="Proteomes" id="UP001207830"/>
    </source>
</evidence>
<gene>
    <name evidence="1" type="ORF">NQF78_13560</name>
</gene>
<dbReference type="RefSeq" id="WP_267801824.1">
    <property type="nucleotide sequence ID" value="NZ_JANIGP010000008.1"/>
</dbReference>
<proteinExistence type="predicted"/>
<dbReference type="GO" id="GO:0016874">
    <property type="term" value="F:ligase activity"/>
    <property type="evidence" value="ECO:0007669"/>
    <property type="project" value="UniProtKB-KW"/>
</dbReference>
<protein>
    <submittedName>
        <fullName evidence="1">Phenylacetate--CoA ligase family protein</fullName>
    </submittedName>
</protein>
<evidence type="ECO:0000313" key="1">
    <source>
        <dbReference type="EMBL" id="MCY0109347.1"/>
    </source>
</evidence>
<dbReference type="PANTHER" id="PTHR43845:SF1">
    <property type="entry name" value="BLR5969 PROTEIN"/>
    <property type="match status" value="1"/>
</dbReference>
<accession>A0ABT3YVB2</accession>
<comment type="caution">
    <text evidence="1">The sequence shown here is derived from an EMBL/GenBank/DDBJ whole genome shotgun (WGS) entry which is preliminary data.</text>
</comment>
<dbReference type="PANTHER" id="PTHR43845">
    <property type="entry name" value="BLR5969 PROTEIN"/>
    <property type="match status" value="1"/>
</dbReference>
<keyword evidence="1" id="KW-0436">Ligase</keyword>
<dbReference type="EMBL" id="JANIGP010000008">
    <property type="protein sequence ID" value="MCY0109347.1"/>
    <property type="molecule type" value="Genomic_DNA"/>
</dbReference>
<reference evidence="1 2" key="1">
    <citation type="submission" date="2022-07" db="EMBL/GenBank/DDBJ databases">
        <title>Characterization of plant growth promoting rhizobacteria (PGPR) for use as bioinoculants in agriculture.</title>
        <authorList>
            <person name="Hassen A.I."/>
            <person name="Pierneef R."/>
        </authorList>
    </citation>
    <scope>NUCLEOTIDE SEQUENCE [LARGE SCALE GENOMIC DNA]</scope>
    <source>
        <strain evidence="1 2">SARCC-3054</strain>
    </source>
</reference>
<sequence length="429" mass="48032">MKTTDQLRELIKFARQCSPFYRKHLAAISASDDSLDNMPVVDPLQYWRESQRLDHWPVLTGPMASALVFKTGGSTSAGKLSIYEREEWRAFVTDFGQSLTAQFNPGDRVANLFFCGDLYASFLFTHDALQHVDTDITEFPFTGSVDLAALAETIPRQRINVLAGVPAQLLTFASWLSGRGQTLPEVETILYGGESLFAAQRTILRQAFPAARIASIGYASVDAGLIGASHRDCSEGEHRMCDGHSIVEIIDEQTGEVIDTCERIGLLVLTNLTRRLMPVIRYPVGDRACWREPAGTAMRKFALKGRSASSERVRVGILSLMPGEIGERVRRDVDSDTWQLVIEQAMHKDVLTLKWVANHPSPAVAEANRTLEARLIELYPLIEQLRKDQLLELRILHCTFEDLPRHPRSGKCLRVLDLRDYQHDAAESA</sequence>
<dbReference type="SUPFAM" id="SSF56801">
    <property type="entry name" value="Acetyl-CoA synthetase-like"/>
    <property type="match status" value="1"/>
</dbReference>
<name>A0ABT3YVB2_9PSED</name>
<organism evidence="1 2">
    <name type="scientific">Pseudomonas monsensis</name>
    <dbReference type="NCBI Taxonomy" id="2745509"/>
    <lineage>
        <taxon>Bacteria</taxon>
        <taxon>Pseudomonadati</taxon>
        <taxon>Pseudomonadota</taxon>
        <taxon>Gammaproteobacteria</taxon>
        <taxon>Pseudomonadales</taxon>
        <taxon>Pseudomonadaceae</taxon>
        <taxon>Pseudomonas</taxon>
    </lineage>
</organism>
<dbReference type="Gene3D" id="3.40.50.12780">
    <property type="entry name" value="N-terminal domain of ligase-like"/>
    <property type="match status" value="1"/>
</dbReference>
<dbReference type="InterPro" id="IPR042099">
    <property type="entry name" value="ANL_N_sf"/>
</dbReference>
<keyword evidence="2" id="KW-1185">Reference proteome</keyword>